<dbReference type="InterPro" id="IPR029058">
    <property type="entry name" value="AB_hydrolase_fold"/>
</dbReference>
<gene>
    <name evidence="2" type="ORF">TCLT_LOCUS4687</name>
</gene>
<evidence type="ECO:0000259" key="1">
    <source>
        <dbReference type="Pfam" id="PF12146"/>
    </source>
</evidence>
<dbReference type="WBParaSite" id="TCLT_0000469801-mRNA-1">
    <property type="protein sequence ID" value="TCLT_0000469801-mRNA-1"/>
    <property type="gene ID" value="TCLT_0000469801"/>
</dbReference>
<evidence type="ECO:0000313" key="2">
    <source>
        <dbReference type="EMBL" id="VDN01836.1"/>
    </source>
</evidence>
<dbReference type="InterPro" id="IPR022742">
    <property type="entry name" value="Hydrolase_4"/>
</dbReference>
<dbReference type="ESTHER" id="thecl-a0a0n5cwh6">
    <property type="family name" value="ABHD12-PHARC"/>
</dbReference>
<dbReference type="AlphaFoldDB" id="A0A0N5CWH6"/>
<reference evidence="4" key="1">
    <citation type="submission" date="2017-02" db="UniProtKB">
        <authorList>
            <consortium name="WormBaseParasite"/>
        </authorList>
    </citation>
    <scope>IDENTIFICATION</scope>
</reference>
<sequence>MVSKIFRSWANRVDTYNVLSAMDLHVLCLDYRGFGDSDGYPSESGMIADSLLLFDYTKKLAGGNYVFVWGHSLGTGIATSVAMELSHRNTPPSGLILESPFNNVVDLIAESPESSAWRWLPWFDLFIRQSILRSGLNFSSELHIKGVTCPILMMHAVDDEVIPFSLAKKLYNTALSANRSASFISFAAGRGLLHKYINKAIELHVLLRLTLFYTES</sequence>
<name>A0A0N5CWH6_THECL</name>
<keyword evidence="3" id="KW-1185">Reference proteome</keyword>
<dbReference type="Proteomes" id="UP000276776">
    <property type="component" value="Unassembled WGS sequence"/>
</dbReference>
<dbReference type="Pfam" id="PF12146">
    <property type="entry name" value="Hydrolase_4"/>
    <property type="match status" value="1"/>
</dbReference>
<dbReference type="GO" id="GO:0005789">
    <property type="term" value="C:endoplasmic reticulum membrane"/>
    <property type="evidence" value="ECO:0007669"/>
    <property type="project" value="TreeGrafter"/>
</dbReference>
<dbReference type="PANTHER" id="PTHR12277">
    <property type="entry name" value="ALPHA/BETA HYDROLASE DOMAIN-CONTAINING PROTEIN"/>
    <property type="match status" value="1"/>
</dbReference>
<evidence type="ECO:0000313" key="3">
    <source>
        <dbReference type="Proteomes" id="UP000276776"/>
    </source>
</evidence>
<protein>
    <submittedName>
        <fullName evidence="4">Lysophosphatidylserine lipase ABHD12</fullName>
    </submittedName>
</protein>
<dbReference type="EMBL" id="UYYF01004299">
    <property type="protein sequence ID" value="VDN01836.1"/>
    <property type="molecule type" value="Genomic_DNA"/>
</dbReference>
<dbReference type="OrthoDB" id="5842158at2759"/>
<organism evidence="4">
    <name type="scientific">Thelazia callipaeda</name>
    <name type="common">Oriental eyeworm</name>
    <name type="synonym">Parasitic nematode</name>
    <dbReference type="NCBI Taxonomy" id="103827"/>
    <lineage>
        <taxon>Eukaryota</taxon>
        <taxon>Metazoa</taxon>
        <taxon>Ecdysozoa</taxon>
        <taxon>Nematoda</taxon>
        <taxon>Chromadorea</taxon>
        <taxon>Rhabditida</taxon>
        <taxon>Spirurina</taxon>
        <taxon>Spiruromorpha</taxon>
        <taxon>Thelazioidea</taxon>
        <taxon>Thelaziidae</taxon>
        <taxon>Thelazia</taxon>
    </lineage>
</organism>
<evidence type="ECO:0000313" key="4">
    <source>
        <dbReference type="WBParaSite" id="TCLT_0000469801-mRNA-1"/>
    </source>
</evidence>
<dbReference type="PANTHER" id="PTHR12277:SF194">
    <property type="entry name" value="FI04476P"/>
    <property type="match status" value="1"/>
</dbReference>
<reference evidence="2 3" key="2">
    <citation type="submission" date="2018-11" db="EMBL/GenBank/DDBJ databases">
        <authorList>
            <consortium name="Pathogen Informatics"/>
        </authorList>
    </citation>
    <scope>NUCLEOTIDE SEQUENCE [LARGE SCALE GENOMIC DNA]</scope>
</reference>
<dbReference type="GO" id="GO:0052651">
    <property type="term" value="P:monoacylglycerol catabolic process"/>
    <property type="evidence" value="ECO:0007669"/>
    <property type="project" value="TreeGrafter"/>
</dbReference>
<dbReference type="GO" id="GO:0047372">
    <property type="term" value="F:monoacylglycerol lipase activity"/>
    <property type="evidence" value="ECO:0007669"/>
    <property type="project" value="TreeGrafter"/>
</dbReference>
<dbReference type="GO" id="GO:0006660">
    <property type="term" value="P:phosphatidylserine catabolic process"/>
    <property type="evidence" value="ECO:0007669"/>
    <property type="project" value="TreeGrafter"/>
</dbReference>
<proteinExistence type="predicted"/>
<accession>A0A0N5CWH6</accession>
<dbReference type="GO" id="GO:0004622">
    <property type="term" value="F:phosphatidylcholine lysophospholipase activity"/>
    <property type="evidence" value="ECO:0007669"/>
    <property type="project" value="TreeGrafter"/>
</dbReference>
<feature type="domain" description="Serine aminopeptidase S33" evidence="1">
    <location>
        <begin position="18"/>
        <end position="126"/>
    </location>
</feature>
<dbReference type="SUPFAM" id="SSF53474">
    <property type="entry name" value="alpha/beta-Hydrolases"/>
    <property type="match status" value="1"/>
</dbReference>
<dbReference type="OMA" id="MILHARD"/>
<dbReference type="Gene3D" id="3.40.50.1820">
    <property type="entry name" value="alpha/beta hydrolase"/>
    <property type="match status" value="1"/>
</dbReference>
<dbReference type="STRING" id="103827.A0A0N5CWH6"/>